<evidence type="ECO:0000313" key="2">
    <source>
        <dbReference type="Proteomes" id="UP000046392"/>
    </source>
</evidence>
<proteinExistence type="predicted"/>
<dbReference type="AlphaFoldDB" id="A0A0N5BZC6"/>
<keyword evidence="1" id="KW-1133">Transmembrane helix</keyword>
<evidence type="ECO:0000256" key="1">
    <source>
        <dbReference type="SAM" id="Phobius"/>
    </source>
</evidence>
<dbReference type="WBParaSite" id="SPAL_0001111900.1">
    <property type="protein sequence ID" value="SPAL_0001111900.1"/>
    <property type="gene ID" value="SPAL_0001111900"/>
</dbReference>
<protein>
    <submittedName>
        <fullName evidence="3">TLC domain-containing protein</fullName>
    </submittedName>
</protein>
<keyword evidence="1" id="KW-0472">Membrane</keyword>
<feature type="transmembrane region" description="Helical" evidence="1">
    <location>
        <begin position="45"/>
        <end position="67"/>
    </location>
</feature>
<dbReference type="Proteomes" id="UP000046392">
    <property type="component" value="Unplaced"/>
</dbReference>
<feature type="transmembrane region" description="Helical" evidence="1">
    <location>
        <begin position="12"/>
        <end position="33"/>
    </location>
</feature>
<keyword evidence="2" id="KW-1185">Reference proteome</keyword>
<organism evidence="2 3">
    <name type="scientific">Strongyloides papillosus</name>
    <name type="common">Intestinal threadworm</name>
    <dbReference type="NCBI Taxonomy" id="174720"/>
    <lineage>
        <taxon>Eukaryota</taxon>
        <taxon>Metazoa</taxon>
        <taxon>Ecdysozoa</taxon>
        <taxon>Nematoda</taxon>
        <taxon>Chromadorea</taxon>
        <taxon>Rhabditida</taxon>
        <taxon>Tylenchina</taxon>
        <taxon>Panagrolaimomorpha</taxon>
        <taxon>Strongyloidoidea</taxon>
        <taxon>Strongyloididae</taxon>
        <taxon>Strongyloides</taxon>
    </lineage>
</organism>
<evidence type="ECO:0000313" key="3">
    <source>
        <dbReference type="WBParaSite" id="SPAL_0001111900.1"/>
    </source>
</evidence>
<sequence length="83" mass="9665">MYFIIRYHNANEYYPLIYTCPIGSFFCLIFGYLLCDTTELVANEYSLRVIILVIHHLLFGMGCLYPLMKQKYGGLIVIGLLME</sequence>
<reference evidence="3" key="1">
    <citation type="submission" date="2017-02" db="UniProtKB">
        <authorList>
            <consortium name="WormBaseParasite"/>
        </authorList>
    </citation>
    <scope>IDENTIFICATION</scope>
</reference>
<accession>A0A0N5BZC6</accession>
<keyword evidence="1" id="KW-0812">Transmembrane</keyword>
<name>A0A0N5BZC6_STREA</name>